<dbReference type="InterPro" id="IPR020103">
    <property type="entry name" value="PsdUridine_synth_cat_dom_sf"/>
</dbReference>
<dbReference type="KEGG" id="vie:OL234_09855"/>
<dbReference type="CDD" id="cd00165">
    <property type="entry name" value="S4"/>
    <property type="match status" value="1"/>
</dbReference>
<dbReference type="PANTHER" id="PTHR47683">
    <property type="entry name" value="PSEUDOURIDINE SYNTHASE FAMILY PROTEIN-RELATED"/>
    <property type="match status" value="1"/>
</dbReference>
<feature type="domain" description="RNA-binding S4" evidence="6">
    <location>
        <begin position="1"/>
        <end position="60"/>
    </location>
</feature>
<comment type="similarity">
    <text evidence="1 5">Belongs to the pseudouridine synthase RsuA family.</text>
</comment>
<dbReference type="SMART" id="SM00363">
    <property type="entry name" value="S4"/>
    <property type="match status" value="1"/>
</dbReference>
<dbReference type="InterPro" id="IPR006145">
    <property type="entry name" value="PsdUridine_synth_RsuA/RluA"/>
</dbReference>
<organism evidence="7 8">
    <name type="scientific">Vagococcus intermedius</name>
    <dbReference type="NCBI Taxonomy" id="2991418"/>
    <lineage>
        <taxon>Bacteria</taxon>
        <taxon>Bacillati</taxon>
        <taxon>Bacillota</taxon>
        <taxon>Bacilli</taxon>
        <taxon>Lactobacillales</taxon>
        <taxon>Enterococcaceae</taxon>
        <taxon>Vagococcus</taxon>
    </lineage>
</organism>
<dbReference type="EC" id="5.4.99.-" evidence="5"/>
<dbReference type="InterPro" id="IPR018496">
    <property type="entry name" value="PsdUridine_synth_RsuA/RluB_CS"/>
</dbReference>
<dbReference type="PROSITE" id="PS01149">
    <property type="entry name" value="PSI_RSU"/>
    <property type="match status" value="1"/>
</dbReference>
<keyword evidence="2 4" id="KW-0694">RNA-binding</keyword>
<dbReference type="InterPro" id="IPR020094">
    <property type="entry name" value="TruA/RsuA/RluB/E/F_N"/>
</dbReference>
<evidence type="ECO:0000256" key="5">
    <source>
        <dbReference type="RuleBase" id="RU003887"/>
    </source>
</evidence>
<dbReference type="AlphaFoldDB" id="A0AAF0CUS5"/>
<dbReference type="Gene3D" id="3.10.290.10">
    <property type="entry name" value="RNA-binding S4 domain"/>
    <property type="match status" value="1"/>
</dbReference>
<dbReference type="Pfam" id="PF01479">
    <property type="entry name" value="S4"/>
    <property type="match status" value="1"/>
</dbReference>
<dbReference type="GO" id="GO:0120159">
    <property type="term" value="F:rRNA pseudouridine synthase activity"/>
    <property type="evidence" value="ECO:0007669"/>
    <property type="project" value="UniProtKB-ARBA"/>
</dbReference>
<proteinExistence type="inferred from homology"/>
<dbReference type="GO" id="GO:0000455">
    <property type="term" value="P:enzyme-directed rRNA pseudouridine synthesis"/>
    <property type="evidence" value="ECO:0007669"/>
    <property type="project" value="UniProtKB-ARBA"/>
</dbReference>
<dbReference type="Gene3D" id="3.30.70.580">
    <property type="entry name" value="Pseudouridine synthase I, catalytic domain, N-terminal subdomain"/>
    <property type="match status" value="1"/>
</dbReference>
<dbReference type="SUPFAM" id="SSF55120">
    <property type="entry name" value="Pseudouridine synthase"/>
    <property type="match status" value="1"/>
</dbReference>
<evidence type="ECO:0000256" key="3">
    <source>
        <dbReference type="ARBA" id="ARBA00023235"/>
    </source>
</evidence>
<dbReference type="Pfam" id="PF00849">
    <property type="entry name" value="PseudoU_synth_2"/>
    <property type="match status" value="1"/>
</dbReference>
<dbReference type="PANTHER" id="PTHR47683:SF4">
    <property type="entry name" value="PSEUDOURIDINE SYNTHASE"/>
    <property type="match status" value="1"/>
</dbReference>
<evidence type="ECO:0000313" key="8">
    <source>
        <dbReference type="Proteomes" id="UP001179647"/>
    </source>
</evidence>
<protein>
    <recommendedName>
        <fullName evidence="5">Pseudouridine synthase</fullName>
        <ecNumber evidence="5">5.4.99.-</ecNumber>
    </recommendedName>
</protein>
<evidence type="ECO:0000256" key="2">
    <source>
        <dbReference type="ARBA" id="ARBA00022884"/>
    </source>
</evidence>
<evidence type="ECO:0000259" key="6">
    <source>
        <dbReference type="SMART" id="SM00363"/>
    </source>
</evidence>
<gene>
    <name evidence="7" type="ORF">OL234_09855</name>
</gene>
<dbReference type="GO" id="GO:0005829">
    <property type="term" value="C:cytosol"/>
    <property type="evidence" value="ECO:0007669"/>
    <property type="project" value="UniProtKB-ARBA"/>
</dbReference>
<dbReference type="Gene3D" id="3.30.70.1560">
    <property type="entry name" value="Alpha-L RNA-binding motif"/>
    <property type="match status" value="1"/>
</dbReference>
<dbReference type="InterPro" id="IPR002942">
    <property type="entry name" value="S4_RNA-bd"/>
</dbReference>
<dbReference type="InterPro" id="IPR050343">
    <property type="entry name" value="RsuA_PseudoU_synthase"/>
</dbReference>
<evidence type="ECO:0000313" key="7">
    <source>
        <dbReference type="EMBL" id="WEG73249.1"/>
    </source>
</evidence>
<sequence length="242" mass="27711">MRLDKFLSHMGLGSRKEVKTFLKKEKIEINGIQIKDGKVSVDENNDIVTLNGEVLYYESEFYYLLHKPQGVISATEDRQHRTVLDLLKAEDYREDLFPVGRLDKDTTGLLLITNDGKLSHELLSPKKHVSKRYYATISGIVTAEDKRVFSEGMLISGGEKCLPGHLEIEGIDLDLNQSYVRVTISEGKYHQVKRMFEALGKQVLTLHRETMGPLVLEEALKIGTYRKLTEKELLKLKTYRRA</sequence>
<name>A0AAF0CUS5_9ENTE</name>
<dbReference type="GO" id="GO:0003723">
    <property type="term" value="F:RNA binding"/>
    <property type="evidence" value="ECO:0007669"/>
    <property type="project" value="UniProtKB-KW"/>
</dbReference>
<dbReference type="RefSeq" id="WP_275469052.1">
    <property type="nucleotide sequence ID" value="NZ_CP110232.1"/>
</dbReference>
<dbReference type="InterPro" id="IPR042092">
    <property type="entry name" value="PsdUridine_s_RsuA/RluB/E/F_cat"/>
</dbReference>
<dbReference type="EMBL" id="CP110232">
    <property type="protein sequence ID" value="WEG73249.1"/>
    <property type="molecule type" value="Genomic_DNA"/>
</dbReference>
<dbReference type="InterPro" id="IPR000748">
    <property type="entry name" value="PsdUridine_synth_RsuA/RluB/E/F"/>
</dbReference>
<accession>A0AAF0CUS5</accession>
<evidence type="ECO:0000256" key="1">
    <source>
        <dbReference type="ARBA" id="ARBA00008348"/>
    </source>
</evidence>
<dbReference type="FunFam" id="3.30.70.1560:FF:000001">
    <property type="entry name" value="Pseudouridine synthase"/>
    <property type="match status" value="1"/>
</dbReference>
<dbReference type="InterPro" id="IPR036986">
    <property type="entry name" value="S4_RNA-bd_sf"/>
</dbReference>
<dbReference type="CDD" id="cd02553">
    <property type="entry name" value="PseudoU_synth_RsuA"/>
    <property type="match status" value="1"/>
</dbReference>
<dbReference type="PROSITE" id="PS50889">
    <property type="entry name" value="S4"/>
    <property type="match status" value="1"/>
</dbReference>
<reference evidence="7" key="1">
    <citation type="submission" date="2022-10" db="EMBL/GenBank/DDBJ databases">
        <title>Vagococcus sp. isolated from poultry meat.</title>
        <authorList>
            <person name="Johansson P."/>
            <person name="Bjorkroth J."/>
        </authorList>
    </citation>
    <scope>NUCLEOTIDE SEQUENCE</scope>
    <source>
        <strain evidence="7">STAA11</strain>
    </source>
</reference>
<keyword evidence="3 5" id="KW-0413">Isomerase</keyword>
<evidence type="ECO:0000256" key="4">
    <source>
        <dbReference type="PROSITE-ProRule" id="PRU00182"/>
    </source>
</evidence>
<dbReference type="Proteomes" id="UP001179647">
    <property type="component" value="Chromosome"/>
</dbReference>
<keyword evidence="8" id="KW-1185">Reference proteome</keyword>
<dbReference type="SUPFAM" id="SSF55174">
    <property type="entry name" value="Alpha-L RNA-binding motif"/>
    <property type="match status" value="1"/>
</dbReference>
<dbReference type="NCBIfam" id="TIGR00093">
    <property type="entry name" value="pseudouridine synthase"/>
    <property type="match status" value="1"/>
</dbReference>